<dbReference type="RefSeq" id="WP_096409943.1">
    <property type="nucleotide sequence ID" value="NZ_AP017372.2"/>
</dbReference>
<organism evidence="1 2">
    <name type="scientific">Halorhodospira halochloris</name>
    <name type="common">Ectothiorhodospira halochloris</name>
    <dbReference type="NCBI Taxonomy" id="1052"/>
    <lineage>
        <taxon>Bacteria</taxon>
        <taxon>Pseudomonadati</taxon>
        <taxon>Pseudomonadota</taxon>
        <taxon>Gammaproteobacteria</taxon>
        <taxon>Chromatiales</taxon>
        <taxon>Ectothiorhodospiraceae</taxon>
        <taxon>Halorhodospira</taxon>
    </lineage>
</organism>
<keyword evidence="2" id="KW-1185">Reference proteome</keyword>
<evidence type="ECO:0000313" key="1">
    <source>
        <dbReference type="EMBL" id="BAU58602.1"/>
    </source>
</evidence>
<dbReference type="KEGG" id="hhk:HH1059_19130"/>
<reference evidence="1" key="1">
    <citation type="submission" date="2016-02" db="EMBL/GenBank/DDBJ databases">
        <title>Halorhodospira halochloris DSM-1059 complete genome, version 2.</title>
        <authorList>
            <person name="Tsukatani Y."/>
        </authorList>
    </citation>
    <scope>NUCLEOTIDE SEQUENCE</scope>
    <source>
        <strain evidence="1">DSM 1059</strain>
    </source>
</reference>
<sequence>MAEEVDQTLAELVCTNAGNYIQAGHDAEKTLESLFFAAVCMSRHYMSNRDTASYLRRLADEMDKAADLHPDRLH</sequence>
<dbReference type="AlphaFoldDB" id="A0A110B5P5"/>
<gene>
    <name evidence="1" type="ORF">HH1059_19130</name>
</gene>
<proteinExistence type="predicted"/>
<protein>
    <submittedName>
        <fullName evidence="1">Uncharacterized protein</fullName>
    </submittedName>
</protein>
<accession>A0A110B5P5</accession>
<evidence type="ECO:0000313" key="2">
    <source>
        <dbReference type="Proteomes" id="UP000218890"/>
    </source>
</evidence>
<dbReference type="Proteomes" id="UP000218890">
    <property type="component" value="Chromosome"/>
</dbReference>
<name>A0A110B5P5_HALHR</name>
<dbReference type="EMBL" id="AP017372">
    <property type="protein sequence ID" value="BAU58602.1"/>
    <property type="molecule type" value="Genomic_DNA"/>
</dbReference>